<dbReference type="Gene3D" id="1.20.1000.10">
    <property type="entry name" value="Guanylate-binding protein, C-terminal domain"/>
    <property type="match status" value="1"/>
</dbReference>
<accession>A0A672LEF6</accession>
<reference evidence="3" key="1">
    <citation type="submission" date="2025-08" db="UniProtKB">
        <authorList>
            <consortium name="Ensembl"/>
        </authorList>
    </citation>
    <scope>IDENTIFICATION</scope>
</reference>
<evidence type="ECO:0000313" key="3">
    <source>
        <dbReference type="Ensembl" id="ENSSGRP00000021879.1"/>
    </source>
</evidence>
<sequence>MEKLKTSFPLELKEASSEHQCLSRTATQALMKRSFKDSEGTYLKSLEEGINKLFHGYLCQNEEASRKRCENILSSLSGTMTEKLKKGSYAIPGGYVLFSQDLEDIVKKYKIQANKGVKVIINELSLILHALLHLPDCLLPEEREKAVLLAQEINTKEQKQRQLEEKMEAERRSNEERMKQMREKMDEEMRLQREEAERAMDSKLREQAALLDKGFQEKADRMSEEMEDFRRKNKNVIGYHNQEYYNVNSL</sequence>
<keyword evidence="4" id="KW-1185">Reference proteome</keyword>
<dbReference type="SUPFAM" id="SSF48340">
    <property type="entry name" value="Interferon-induced guanylate-binding protein 1 (GBP1), C-terminal domain"/>
    <property type="match status" value="1"/>
</dbReference>
<dbReference type="GO" id="GO:0003924">
    <property type="term" value="F:GTPase activity"/>
    <property type="evidence" value="ECO:0007669"/>
    <property type="project" value="InterPro"/>
</dbReference>
<dbReference type="Ensembl" id="ENSSGRT00000023614.1">
    <property type="protein sequence ID" value="ENSSGRP00000021879.1"/>
    <property type="gene ID" value="ENSSGRG00000013076.1"/>
</dbReference>
<evidence type="ECO:0000259" key="2">
    <source>
        <dbReference type="Pfam" id="PF02841"/>
    </source>
</evidence>
<dbReference type="InterPro" id="IPR003191">
    <property type="entry name" value="Guanylate-bd/ATL_C"/>
</dbReference>
<organism evidence="3 4">
    <name type="scientific">Sinocyclocheilus grahami</name>
    <name type="common">Dianchi golden-line fish</name>
    <name type="synonym">Barbus grahami</name>
    <dbReference type="NCBI Taxonomy" id="75366"/>
    <lineage>
        <taxon>Eukaryota</taxon>
        <taxon>Metazoa</taxon>
        <taxon>Chordata</taxon>
        <taxon>Craniata</taxon>
        <taxon>Vertebrata</taxon>
        <taxon>Euteleostomi</taxon>
        <taxon>Actinopterygii</taxon>
        <taxon>Neopterygii</taxon>
        <taxon>Teleostei</taxon>
        <taxon>Ostariophysi</taxon>
        <taxon>Cypriniformes</taxon>
        <taxon>Cyprinidae</taxon>
        <taxon>Cyprininae</taxon>
        <taxon>Sinocyclocheilus</taxon>
    </lineage>
</organism>
<feature type="domain" description="Guanylate-binding protein/Atlastin C-terminal" evidence="2">
    <location>
        <begin position="5"/>
        <end position="229"/>
    </location>
</feature>
<evidence type="ECO:0000256" key="1">
    <source>
        <dbReference type="SAM" id="MobiDB-lite"/>
    </source>
</evidence>
<evidence type="ECO:0000313" key="4">
    <source>
        <dbReference type="Proteomes" id="UP000472262"/>
    </source>
</evidence>
<name>A0A672LEF6_SINGR</name>
<protein>
    <submittedName>
        <fullName evidence="3">Guanylate-binding protein 1-like</fullName>
    </submittedName>
</protein>
<dbReference type="PANTHER" id="PTHR10751">
    <property type="entry name" value="GUANYLATE BINDING PROTEIN"/>
    <property type="match status" value="1"/>
</dbReference>
<proteinExistence type="predicted"/>
<gene>
    <name evidence="3" type="primary">LOC107575519</name>
</gene>
<dbReference type="Pfam" id="PF02841">
    <property type="entry name" value="GBP_C"/>
    <property type="match status" value="1"/>
</dbReference>
<dbReference type="InterPro" id="IPR036543">
    <property type="entry name" value="Guanylate-bd_C_sf"/>
</dbReference>
<dbReference type="Proteomes" id="UP000472262">
    <property type="component" value="Unassembled WGS sequence"/>
</dbReference>
<feature type="region of interest" description="Disordered" evidence="1">
    <location>
        <begin position="158"/>
        <end position="178"/>
    </location>
</feature>
<dbReference type="AlphaFoldDB" id="A0A672LEF6"/>
<reference evidence="3" key="2">
    <citation type="submission" date="2025-09" db="UniProtKB">
        <authorList>
            <consortium name="Ensembl"/>
        </authorList>
    </citation>
    <scope>IDENTIFICATION</scope>
</reference>
<dbReference type="GO" id="GO:0005525">
    <property type="term" value="F:GTP binding"/>
    <property type="evidence" value="ECO:0007669"/>
    <property type="project" value="InterPro"/>
</dbReference>